<organism evidence="2 3">
    <name type="scientific">Malonomonas rubra DSM 5091</name>
    <dbReference type="NCBI Taxonomy" id="1122189"/>
    <lineage>
        <taxon>Bacteria</taxon>
        <taxon>Pseudomonadati</taxon>
        <taxon>Thermodesulfobacteriota</taxon>
        <taxon>Desulfuromonadia</taxon>
        <taxon>Desulfuromonadales</taxon>
        <taxon>Geopsychrobacteraceae</taxon>
        <taxon>Malonomonas</taxon>
    </lineage>
</organism>
<feature type="domain" description="DUF6915" evidence="1">
    <location>
        <begin position="1"/>
        <end position="78"/>
    </location>
</feature>
<dbReference type="EMBL" id="FQZT01000005">
    <property type="protein sequence ID" value="SHJ16109.1"/>
    <property type="molecule type" value="Genomic_DNA"/>
</dbReference>
<evidence type="ECO:0000259" key="1">
    <source>
        <dbReference type="Pfam" id="PF21866"/>
    </source>
</evidence>
<dbReference type="Pfam" id="PF21866">
    <property type="entry name" value="DUF6915"/>
    <property type="match status" value="1"/>
</dbReference>
<keyword evidence="3" id="KW-1185">Reference proteome</keyword>
<dbReference type="Proteomes" id="UP000184171">
    <property type="component" value="Unassembled WGS sequence"/>
</dbReference>
<name>A0A1M6H1Q2_MALRU</name>
<proteinExistence type="predicted"/>
<dbReference type="OrthoDB" id="5459421at2"/>
<reference evidence="2 3" key="1">
    <citation type="submission" date="2016-11" db="EMBL/GenBank/DDBJ databases">
        <authorList>
            <person name="Jaros S."/>
            <person name="Januszkiewicz K."/>
            <person name="Wedrychowicz H."/>
        </authorList>
    </citation>
    <scope>NUCLEOTIDE SEQUENCE [LARGE SCALE GENOMIC DNA]</scope>
    <source>
        <strain evidence="2 3">DSM 5091</strain>
    </source>
</reference>
<gene>
    <name evidence="2" type="ORF">SAMN02745165_01653</name>
</gene>
<accession>A0A1M6H1Q2</accession>
<dbReference type="STRING" id="1122189.SAMN02745165_01653"/>
<evidence type="ECO:0000313" key="2">
    <source>
        <dbReference type="EMBL" id="SHJ16109.1"/>
    </source>
</evidence>
<dbReference type="AlphaFoldDB" id="A0A1M6H1Q2"/>
<dbReference type="InterPro" id="IPR054061">
    <property type="entry name" value="DUF6915"/>
</dbReference>
<evidence type="ECO:0000313" key="3">
    <source>
        <dbReference type="Proteomes" id="UP000184171"/>
    </source>
</evidence>
<protein>
    <recommendedName>
        <fullName evidence="1">DUF6915 domain-containing protein</fullName>
    </recommendedName>
</protein>
<sequence>MNQEQHEKACQEKFGRPWAEVHIFLDQYYELTRSMTHRVVLHHRKGIEIVVEAFGEEARGPAEQHIMLDLGFVPDSPDEMERFFCPLSPEEEDLILQKLEKLYG</sequence>
<dbReference type="RefSeq" id="WP_072907752.1">
    <property type="nucleotide sequence ID" value="NZ_FQZT01000005.1"/>
</dbReference>